<dbReference type="GO" id="GO:0016491">
    <property type="term" value="F:oxidoreductase activity"/>
    <property type="evidence" value="ECO:0007669"/>
    <property type="project" value="UniProtKB-KW"/>
</dbReference>
<reference evidence="4 5" key="1">
    <citation type="journal article" date="2017" name="Int. J. Syst. Evol. Microbiol.">
        <title>Pseudokineococcus basanitobsidens sp. nov., isolated from volcanic rock.</title>
        <authorList>
            <person name="Lee D.W."/>
            <person name="Park M.Y."/>
            <person name="Kim J.J."/>
            <person name="Kim B.S."/>
        </authorList>
    </citation>
    <scope>NUCLEOTIDE SEQUENCE [LARGE SCALE GENOMIC DNA]</scope>
    <source>
        <strain evidence="4 5">DSM 103726</strain>
    </source>
</reference>
<dbReference type="PANTHER" id="PTHR19353">
    <property type="entry name" value="FATTY ACID DESATURASE 2"/>
    <property type="match status" value="1"/>
</dbReference>
<evidence type="ECO:0000256" key="1">
    <source>
        <dbReference type="SAM" id="MobiDB-lite"/>
    </source>
</evidence>
<evidence type="ECO:0000313" key="5">
    <source>
        <dbReference type="Proteomes" id="UP001387100"/>
    </source>
</evidence>
<keyword evidence="2" id="KW-1133">Transmembrane helix</keyword>
<dbReference type="PANTHER" id="PTHR19353:SF19">
    <property type="entry name" value="DELTA(5) FATTY ACID DESATURASE C-RELATED"/>
    <property type="match status" value="1"/>
</dbReference>
<accession>A0ABU8RMW8</accession>
<dbReference type="InterPro" id="IPR005804">
    <property type="entry name" value="FA_desaturase_dom"/>
</dbReference>
<name>A0ABU8RMW8_9ACTN</name>
<keyword evidence="2" id="KW-0812">Transmembrane</keyword>
<comment type="caution">
    <text evidence="4">The sequence shown here is derived from an EMBL/GenBank/DDBJ whole genome shotgun (WGS) entry which is preliminary data.</text>
</comment>
<feature type="transmembrane region" description="Helical" evidence="2">
    <location>
        <begin position="72"/>
        <end position="92"/>
    </location>
</feature>
<dbReference type="EMBL" id="JBBIAA010000022">
    <property type="protein sequence ID" value="MEJ5946400.1"/>
    <property type="molecule type" value="Genomic_DNA"/>
</dbReference>
<gene>
    <name evidence="4" type="ORF">WDZ17_13970</name>
</gene>
<evidence type="ECO:0000259" key="3">
    <source>
        <dbReference type="Pfam" id="PF00487"/>
    </source>
</evidence>
<dbReference type="RefSeq" id="WP_339575783.1">
    <property type="nucleotide sequence ID" value="NZ_JBBIAA010000022.1"/>
</dbReference>
<feature type="transmembrane region" description="Helical" evidence="2">
    <location>
        <begin position="98"/>
        <end position="116"/>
    </location>
</feature>
<dbReference type="Proteomes" id="UP001387100">
    <property type="component" value="Unassembled WGS sequence"/>
</dbReference>
<dbReference type="InterPro" id="IPR012171">
    <property type="entry name" value="Fatty_acid_desaturase"/>
</dbReference>
<feature type="transmembrane region" description="Helical" evidence="2">
    <location>
        <begin position="258"/>
        <end position="277"/>
    </location>
</feature>
<feature type="transmembrane region" description="Helical" evidence="2">
    <location>
        <begin position="234"/>
        <end position="252"/>
    </location>
</feature>
<feature type="domain" description="Fatty acid desaturase" evidence="3">
    <location>
        <begin position="97"/>
        <end position="356"/>
    </location>
</feature>
<proteinExistence type="predicted"/>
<dbReference type="EC" id="1.14.19.-" evidence="4"/>
<feature type="region of interest" description="Disordered" evidence="1">
    <location>
        <begin position="1"/>
        <end position="52"/>
    </location>
</feature>
<keyword evidence="5" id="KW-1185">Reference proteome</keyword>
<keyword evidence="2" id="KW-0472">Membrane</keyword>
<keyword evidence="4" id="KW-0560">Oxidoreductase</keyword>
<dbReference type="Pfam" id="PF00487">
    <property type="entry name" value="FA_desaturase"/>
    <property type="match status" value="1"/>
</dbReference>
<organism evidence="4 5">
    <name type="scientific">Pseudokineococcus basanitobsidens</name>
    <dbReference type="NCBI Taxonomy" id="1926649"/>
    <lineage>
        <taxon>Bacteria</taxon>
        <taxon>Bacillati</taxon>
        <taxon>Actinomycetota</taxon>
        <taxon>Actinomycetes</taxon>
        <taxon>Kineosporiales</taxon>
        <taxon>Kineosporiaceae</taxon>
        <taxon>Pseudokineococcus</taxon>
    </lineage>
</organism>
<protein>
    <submittedName>
        <fullName evidence="4">Acyl-CoA desaturase</fullName>
        <ecNumber evidence="4">1.14.19.-</ecNumber>
    </submittedName>
</protein>
<dbReference type="PIRSF" id="PIRSF015921">
    <property type="entry name" value="FA_sphinglp_des"/>
    <property type="match status" value="1"/>
</dbReference>
<sequence>MSETSTHRAQGPPTPAPSTPRSSTPGPPLAASSFPGPLVASPPTRGQHASTYTELSRRVRAAGLLDRRRGWYLRRITAAVAALAGVTALTVVLREGPLVLLAAAVCGLVLTQCAFLGHDGAHRQMFGSRRADEWTGRLLASLVCGLSHGWWLGKHTKHHQAPNQLGVDGDLDSSVLVFTPEAAQGRRGALVRRVTRHQGWLFFPLLPLEGLALHVASTRRLLSPAPLARRRVDAALVLAHWTLAAAGLLLLLGPGLGAAYAGVSLAVFGTGMGLAFAPNHVGMPVVPRGAKVDFLRRQVLMSRDVGGGRWVSVAMGGLDKQVEHHLFPSMPRPNLARAQVLVRAYCAEQGIPYTETSVVGAYAAVVRHLHRTGLLAGSTRTCPLAAQLR</sequence>
<evidence type="ECO:0000256" key="2">
    <source>
        <dbReference type="SAM" id="Phobius"/>
    </source>
</evidence>
<dbReference type="CDD" id="cd03506">
    <property type="entry name" value="Delta6-FADS-like"/>
    <property type="match status" value="1"/>
</dbReference>
<evidence type="ECO:0000313" key="4">
    <source>
        <dbReference type="EMBL" id="MEJ5946400.1"/>
    </source>
</evidence>